<sequence length="571" mass="62642">MMLKNVVFLAAAVAAQTSMAPTNSTTAAVPTSTVFDEGVPTDQPIAGDYSGVWRPQVHFSPPTEFMNDPNGMFVDANGTYHLYYQYNPTATVAGNQHWGHATSTDLYHWQNQKIAIFATENSQIFSGSAVIDVNNTSGFFPNQDNGVVAIYTLNTPYAQVQEIAWSIDGGYTFEKYSGNPVLELSPNSTQFRDPKVVWYEDHWVMVIAYSQEFVIGVFTSPDLKEWTHASNFSHHGLLGLQYECPNLVQMPVEGGDPMWVLTISINPGAPLGGSITEYFPGTFNGTHFTAVDAAARLGDFSKDNYAGQFFYGIPPTEEQIYIGWASNWEYSQVVPTGQSEGWRSAMTVPRRTKLANVTRVGWNMMDQPYDLSPILDSPLATNDSLGNGSIFIDYSSLDSKAIYFQCNVSSIPNGTYSMGTLNFTFSSSQTQESVSGGFFFGGDNPFWMNRGKVLGFGETNPFFTDKFSVGNPINANGTFVLEGIIDRSILEVFLDQGRAVGTMTFFPEGVLDTMVLKTAGLNEGVVVSVAVWGLKSAWAEYENEEGIVMGNVTSASNSTQAMRRNLGARLY</sequence>
<dbReference type="SMART" id="SM00640">
    <property type="entry name" value="Glyco_32"/>
    <property type="match status" value="1"/>
</dbReference>
<evidence type="ECO:0000256" key="2">
    <source>
        <dbReference type="ARBA" id="ARBA00022801"/>
    </source>
</evidence>
<dbReference type="HOGENOM" id="CLU_001528_3_1_1"/>
<dbReference type="CDD" id="cd18622">
    <property type="entry name" value="GH32_Inu-like"/>
    <property type="match status" value="1"/>
</dbReference>
<name>S3D1K7_GLAL2</name>
<dbReference type="InterPro" id="IPR018053">
    <property type="entry name" value="Glyco_hydro_32_AS"/>
</dbReference>
<protein>
    <submittedName>
        <fullName evidence="8">Arabinanase/levansucrase/invertase</fullName>
    </submittedName>
</protein>
<comment type="similarity">
    <text evidence="1 4">Belongs to the glycosyl hydrolase 32 family.</text>
</comment>
<dbReference type="FunFam" id="2.115.10.20:FF:000002">
    <property type="entry name" value="Invertase 2"/>
    <property type="match status" value="1"/>
</dbReference>
<feature type="domain" description="Glycosyl hydrolase family 32 C-terminal" evidence="7">
    <location>
        <begin position="417"/>
        <end position="532"/>
    </location>
</feature>
<keyword evidence="3 4" id="KW-0326">Glycosidase</keyword>
<dbReference type="SUPFAM" id="SSF49899">
    <property type="entry name" value="Concanavalin A-like lectins/glucanases"/>
    <property type="match status" value="1"/>
</dbReference>
<evidence type="ECO:0000259" key="6">
    <source>
        <dbReference type="Pfam" id="PF00251"/>
    </source>
</evidence>
<dbReference type="InterPro" id="IPR001362">
    <property type="entry name" value="Glyco_hydro_32"/>
</dbReference>
<dbReference type="EMBL" id="KE145371">
    <property type="protein sequence ID" value="EPE25911.1"/>
    <property type="molecule type" value="Genomic_DNA"/>
</dbReference>
<dbReference type="Pfam" id="PF00251">
    <property type="entry name" value="Glyco_hydro_32N"/>
    <property type="match status" value="1"/>
</dbReference>
<dbReference type="Gene3D" id="2.115.10.20">
    <property type="entry name" value="Glycosyl hydrolase domain, family 43"/>
    <property type="match status" value="1"/>
</dbReference>
<dbReference type="GO" id="GO:0000324">
    <property type="term" value="C:fungal-type vacuole"/>
    <property type="evidence" value="ECO:0007669"/>
    <property type="project" value="TreeGrafter"/>
</dbReference>
<dbReference type="Proteomes" id="UP000016922">
    <property type="component" value="Unassembled WGS sequence"/>
</dbReference>
<evidence type="ECO:0000313" key="8">
    <source>
        <dbReference type="EMBL" id="EPE25911.1"/>
    </source>
</evidence>
<dbReference type="GO" id="GO:0005987">
    <property type="term" value="P:sucrose catabolic process"/>
    <property type="evidence" value="ECO:0007669"/>
    <property type="project" value="TreeGrafter"/>
</dbReference>
<dbReference type="RefSeq" id="XP_008087230.1">
    <property type="nucleotide sequence ID" value="XM_008089039.1"/>
</dbReference>
<dbReference type="PANTHER" id="PTHR42800">
    <property type="entry name" value="EXOINULINASE INUD (AFU_ORTHOLOGUE AFUA_5G00480)"/>
    <property type="match status" value="1"/>
</dbReference>
<dbReference type="GO" id="GO:0004575">
    <property type="term" value="F:sucrose alpha-glucosidase activity"/>
    <property type="evidence" value="ECO:0007669"/>
    <property type="project" value="TreeGrafter"/>
</dbReference>
<keyword evidence="2 4" id="KW-0378">Hydrolase</keyword>
<evidence type="ECO:0000313" key="9">
    <source>
        <dbReference type="Proteomes" id="UP000016922"/>
    </source>
</evidence>
<proteinExistence type="inferred from homology"/>
<evidence type="ECO:0000259" key="7">
    <source>
        <dbReference type="Pfam" id="PF08244"/>
    </source>
</evidence>
<dbReference type="SUPFAM" id="SSF75005">
    <property type="entry name" value="Arabinanase/levansucrase/invertase"/>
    <property type="match status" value="1"/>
</dbReference>
<dbReference type="eggNOG" id="KOG0228">
    <property type="taxonomic scope" value="Eukaryota"/>
</dbReference>
<feature type="chain" id="PRO_5004519405" evidence="5">
    <location>
        <begin position="18"/>
        <end position="571"/>
    </location>
</feature>
<evidence type="ECO:0000256" key="5">
    <source>
        <dbReference type="SAM" id="SignalP"/>
    </source>
</evidence>
<reference evidence="8 9" key="1">
    <citation type="journal article" date="2013" name="BMC Genomics">
        <title>Genomics-driven discovery of the pneumocandin biosynthetic gene cluster in the fungus Glarea lozoyensis.</title>
        <authorList>
            <person name="Chen L."/>
            <person name="Yue Q."/>
            <person name="Zhang X."/>
            <person name="Xiang M."/>
            <person name="Wang C."/>
            <person name="Li S."/>
            <person name="Che Y."/>
            <person name="Ortiz-Lopez F.J."/>
            <person name="Bills G.F."/>
            <person name="Liu X."/>
            <person name="An Z."/>
        </authorList>
    </citation>
    <scope>NUCLEOTIDE SEQUENCE [LARGE SCALE GENOMIC DNA]</scope>
    <source>
        <strain evidence="9">ATCC 20868 / MF5171</strain>
    </source>
</reference>
<dbReference type="InterPro" id="IPR013320">
    <property type="entry name" value="ConA-like_dom_sf"/>
</dbReference>
<keyword evidence="5" id="KW-0732">Signal</keyword>
<keyword evidence="9" id="KW-1185">Reference proteome</keyword>
<dbReference type="PANTHER" id="PTHR42800:SF2">
    <property type="entry name" value="INVERTASE-RELATED"/>
    <property type="match status" value="1"/>
</dbReference>
<evidence type="ECO:0000256" key="1">
    <source>
        <dbReference type="ARBA" id="ARBA00009902"/>
    </source>
</evidence>
<dbReference type="Gene3D" id="2.60.120.560">
    <property type="entry name" value="Exo-inulinase, domain 1"/>
    <property type="match status" value="1"/>
</dbReference>
<dbReference type="KEGG" id="glz:GLAREA_01823"/>
<dbReference type="AlphaFoldDB" id="S3D1K7"/>
<feature type="signal peptide" evidence="5">
    <location>
        <begin position="1"/>
        <end position="17"/>
    </location>
</feature>
<dbReference type="InterPro" id="IPR023296">
    <property type="entry name" value="Glyco_hydro_beta-prop_sf"/>
</dbReference>
<dbReference type="Pfam" id="PF08244">
    <property type="entry name" value="Glyco_hydro_32C"/>
    <property type="match status" value="1"/>
</dbReference>
<gene>
    <name evidence="8" type="ORF">GLAREA_01823</name>
</gene>
<feature type="domain" description="Glycosyl hydrolase family 32 N-terminal" evidence="6">
    <location>
        <begin position="58"/>
        <end position="356"/>
    </location>
</feature>
<organism evidence="8 9">
    <name type="scientific">Glarea lozoyensis (strain ATCC 20868 / MF5171)</name>
    <dbReference type="NCBI Taxonomy" id="1116229"/>
    <lineage>
        <taxon>Eukaryota</taxon>
        <taxon>Fungi</taxon>
        <taxon>Dikarya</taxon>
        <taxon>Ascomycota</taxon>
        <taxon>Pezizomycotina</taxon>
        <taxon>Leotiomycetes</taxon>
        <taxon>Helotiales</taxon>
        <taxon>Helotiaceae</taxon>
        <taxon>Glarea</taxon>
    </lineage>
</organism>
<dbReference type="OrthoDB" id="202537at2759"/>
<dbReference type="OMA" id="GTEWRHA"/>
<evidence type="ECO:0000256" key="3">
    <source>
        <dbReference type="ARBA" id="ARBA00023295"/>
    </source>
</evidence>
<dbReference type="GeneID" id="19460881"/>
<dbReference type="InterPro" id="IPR013148">
    <property type="entry name" value="Glyco_hydro_32_N"/>
</dbReference>
<dbReference type="InterPro" id="IPR013189">
    <property type="entry name" value="Glyco_hydro_32_C"/>
</dbReference>
<dbReference type="PROSITE" id="PS00609">
    <property type="entry name" value="GLYCOSYL_HYDROL_F32"/>
    <property type="match status" value="1"/>
</dbReference>
<accession>S3D1K7</accession>
<dbReference type="STRING" id="1116229.S3D1K7"/>
<evidence type="ECO:0000256" key="4">
    <source>
        <dbReference type="RuleBase" id="RU362110"/>
    </source>
</evidence>